<feature type="region of interest" description="Disordered" evidence="1">
    <location>
        <begin position="271"/>
        <end position="323"/>
    </location>
</feature>
<dbReference type="InterPro" id="IPR034583">
    <property type="entry name" value="EMF1"/>
</dbReference>
<evidence type="ECO:0000313" key="3">
    <source>
        <dbReference type="Proteomes" id="UP000257109"/>
    </source>
</evidence>
<dbReference type="AlphaFoldDB" id="A0A371G1G7"/>
<gene>
    <name evidence="2" type="ORF">CR513_34552</name>
</gene>
<sequence>MCSFLGNELEAQPSLPPLVVPRFKSWSCKLCQGENVFGVIDNNEQRYSSNEIQETPMLDYISIDLNKLIDLTRDGDGNENNHTPINNEKRKDVEVAINRITEHDLGLQNNINHQVLNTQSLEVCPGPLQEMHTNERGFEGNVISNVELVVSNLKIKDKSSCEVPNEGKHIYEDNQGLEELRRSCTLTREAIMVTEKDNVLEQTIEQFPLEPVFEDNVDSEDTDYSIENDVQDHYPTKYTRRSSKKRKKMRLLKEILRENDELNNTEQIIKETLAPQNQSNNPEDSQTQTSIMDNVGCEEDNKKVTKKGHRGRKRKLPLDENGKPSYEFFKRVDNEVQNIGSDAAEVGDNIIFSRPIQEKTSNYQLIRQGGETDSFGERRFPSTNVISRKGKGVLI</sequence>
<dbReference type="PANTHER" id="PTHR35504">
    <property type="entry name" value="PROTEIN EMBRYONIC FLOWER 1"/>
    <property type="match status" value="1"/>
</dbReference>
<dbReference type="PANTHER" id="PTHR35504:SF1">
    <property type="entry name" value="PROTEIN EMBRYONIC FLOWER 1"/>
    <property type="match status" value="1"/>
</dbReference>
<keyword evidence="3" id="KW-1185">Reference proteome</keyword>
<name>A0A371G1G7_MUCPR</name>
<comment type="caution">
    <text evidence="2">The sequence shown here is derived from an EMBL/GenBank/DDBJ whole genome shotgun (WGS) entry which is preliminary data.</text>
</comment>
<evidence type="ECO:0000313" key="2">
    <source>
        <dbReference type="EMBL" id="RDX84396.1"/>
    </source>
</evidence>
<feature type="compositionally biased region" description="Polar residues" evidence="1">
    <location>
        <begin position="274"/>
        <end position="292"/>
    </location>
</feature>
<evidence type="ECO:0000256" key="1">
    <source>
        <dbReference type="SAM" id="MobiDB-lite"/>
    </source>
</evidence>
<dbReference type="GO" id="GO:0045892">
    <property type="term" value="P:negative regulation of DNA-templated transcription"/>
    <property type="evidence" value="ECO:0007669"/>
    <property type="project" value="InterPro"/>
</dbReference>
<protein>
    <submittedName>
        <fullName evidence="2">Uncharacterized protein</fullName>
    </submittedName>
</protein>
<organism evidence="2 3">
    <name type="scientific">Mucuna pruriens</name>
    <name type="common">Velvet bean</name>
    <name type="synonym">Dolichos pruriens</name>
    <dbReference type="NCBI Taxonomy" id="157652"/>
    <lineage>
        <taxon>Eukaryota</taxon>
        <taxon>Viridiplantae</taxon>
        <taxon>Streptophyta</taxon>
        <taxon>Embryophyta</taxon>
        <taxon>Tracheophyta</taxon>
        <taxon>Spermatophyta</taxon>
        <taxon>Magnoliopsida</taxon>
        <taxon>eudicotyledons</taxon>
        <taxon>Gunneridae</taxon>
        <taxon>Pentapetalae</taxon>
        <taxon>rosids</taxon>
        <taxon>fabids</taxon>
        <taxon>Fabales</taxon>
        <taxon>Fabaceae</taxon>
        <taxon>Papilionoideae</taxon>
        <taxon>50 kb inversion clade</taxon>
        <taxon>NPAAA clade</taxon>
        <taxon>indigoferoid/millettioid clade</taxon>
        <taxon>Phaseoleae</taxon>
        <taxon>Mucuna</taxon>
    </lineage>
</organism>
<dbReference type="GO" id="GO:0048367">
    <property type="term" value="P:shoot system development"/>
    <property type="evidence" value="ECO:0007669"/>
    <property type="project" value="InterPro"/>
</dbReference>
<dbReference type="EMBL" id="QJKJ01007059">
    <property type="protein sequence ID" value="RDX84396.1"/>
    <property type="molecule type" value="Genomic_DNA"/>
</dbReference>
<accession>A0A371G1G7</accession>
<dbReference type="Proteomes" id="UP000257109">
    <property type="component" value="Unassembled WGS sequence"/>
</dbReference>
<reference evidence="2" key="1">
    <citation type="submission" date="2018-05" db="EMBL/GenBank/DDBJ databases">
        <title>Draft genome of Mucuna pruriens seed.</title>
        <authorList>
            <person name="Nnadi N.E."/>
            <person name="Vos R."/>
            <person name="Hasami M.H."/>
            <person name="Devisetty U.K."/>
            <person name="Aguiy J.C."/>
        </authorList>
    </citation>
    <scope>NUCLEOTIDE SEQUENCE [LARGE SCALE GENOMIC DNA]</scope>
    <source>
        <strain evidence="2">JCA_2017</strain>
    </source>
</reference>
<dbReference type="GO" id="GO:0009910">
    <property type="term" value="P:negative regulation of flower development"/>
    <property type="evidence" value="ECO:0007669"/>
    <property type="project" value="InterPro"/>
</dbReference>
<feature type="compositionally biased region" description="Basic residues" evidence="1">
    <location>
        <begin position="304"/>
        <end position="315"/>
    </location>
</feature>
<dbReference type="OrthoDB" id="1435440at2759"/>
<proteinExistence type="predicted"/>
<feature type="non-terminal residue" evidence="2">
    <location>
        <position position="395"/>
    </location>
</feature>